<proteinExistence type="predicted"/>
<protein>
    <submittedName>
        <fullName evidence="1">Uncharacterized protein</fullName>
    </submittedName>
</protein>
<comment type="caution">
    <text evidence="1">The sequence shown here is derived from an EMBL/GenBank/DDBJ whole genome shotgun (WGS) entry which is preliminary data.</text>
</comment>
<dbReference type="Proteomes" id="UP000179245">
    <property type="component" value="Unassembled WGS sequence"/>
</dbReference>
<dbReference type="AlphaFoldDB" id="A0A1G2QQ50"/>
<accession>A0A1G2QQ50</accession>
<dbReference type="EMBL" id="MHTO01000004">
    <property type="protein sequence ID" value="OHA62755.1"/>
    <property type="molecule type" value="Genomic_DNA"/>
</dbReference>
<reference evidence="1 2" key="1">
    <citation type="journal article" date="2016" name="Nat. Commun.">
        <title>Thousands of microbial genomes shed light on interconnected biogeochemical processes in an aquifer system.</title>
        <authorList>
            <person name="Anantharaman K."/>
            <person name="Brown C.T."/>
            <person name="Hug L.A."/>
            <person name="Sharon I."/>
            <person name="Castelle C.J."/>
            <person name="Probst A.J."/>
            <person name="Thomas B.C."/>
            <person name="Singh A."/>
            <person name="Wilkins M.J."/>
            <person name="Karaoz U."/>
            <person name="Brodie E.L."/>
            <person name="Williams K.H."/>
            <person name="Hubbard S.S."/>
            <person name="Banfield J.F."/>
        </authorList>
    </citation>
    <scope>NUCLEOTIDE SEQUENCE [LARGE SCALE GENOMIC DNA]</scope>
</reference>
<evidence type="ECO:0000313" key="1">
    <source>
        <dbReference type="EMBL" id="OHA62755.1"/>
    </source>
</evidence>
<dbReference type="STRING" id="1802443.A2117_01420"/>
<sequence>MFRSILEQSFGKTVRLLYRAGEAQNDRLFLGTPIFKACFFIYPAEDLSSAQIAENSSDSYQKGK</sequence>
<organism evidence="1 2">
    <name type="scientific">Candidatus Wildermuthbacteria bacterium GWA2_46_15</name>
    <dbReference type="NCBI Taxonomy" id="1802443"/>
    <lineage>
        <taxon>Bacteria</taxon>
        <taxon>Candidatus Wildermuthiibacteriota</taxon>
    </lineage>
</organism>
<evidence type="ECO:0000313" key="2">
    <source>
        <dbReference type="Proteomes" id="UP000179245"/>
    </source>
</evidence>
<name>A0A1G2QQ50_9BACT</name>
<gene>
    <name evidence="1" type="ORF">A2117_01420</name>
</gene>